<dbReference type="Gene3D" id="3.40.190.10">
    <property type="entry name" value="Periplasmic binding protein-like II"/>
    <property type="match status" value="2"/>
</dbReference>
<dbReference type="PANTHER" id="PTHR35841">
    <property type="entry name" value="PHOSPHONATES-BINDING PERIPLASMIC PROTEIN"/>
    <property type="match status" value="1"/>
</dbReference>
<feature type="chain" id="PRO_5047334149" evidence="1">
    <location>
        <begin position="26"/>
        <end position="291"/>
    </location>
</feature>
<evidence type="ECO:0000313" key="2">
    <source>
        <dbReference type="EMBL" id="MDD0838285.1"/>
    </source>
</evidence>
<dbReference type="RefSeq" id="WP_273950002.1">
    <property type="nucleotide sequence ID" value="NZ_JAQSIP010000003.1"/>
</dbReference>
<evidence type="ECO:0000313" key="3">
    <source>
        <dbReference type="Proteomes" id="UP001528673"/>
    </source>
</evidence>
<dbReference type="SUPFAM" id="SSF53850">
    <property type="entry name" value="Periplasmic binding protein-like II"/>
    <property type="match status" value="1"/>
</dbReference>
<keyword evidence="3" id="KW-1185">Reference proteome</keyword>
<feature type="signal peptide" evidence="1">
    <location>
        <begin position="1"/>
        <end position="25"/>
    </location>
</feature>
<dbReference type="EMBL" id="JAQSIP010000003">
    <property type="protein sequence ID" value="MDD0838285.1"/>
    <property type="molecule type" value="Genomic_DNA"/>
</dbReference>
<reference evidence="2 3" key="1">
    <citation type="submission" date="2023-02" db="EMBL/GenBank/DDBJ databases">
        <title>Bacterial whole genomic sequence of Curvibacter sp. HBC61.</title>
        <authorList>
            <person name="Le V."/>
            <person name="Ko S.-R."/>
            <person name="Ahn C.-Y."/>
            <person name="Oh H.-M."/>
        </authorList>
    </citation>
    <scope>NUCLEOTIDE SEQUENCE [LARGE SCALE GENOMIC DNA]</scope>
    <source>
        <strain evidence="2 3">HBC61</strain>
    </source>
</reference>
<keyword evidence="1" id="KW-0732">Signal</keyword>
<proteinExistence type="predicted"/>
<dbReference type="Pfam" id="PF12974">
    <property type="entry name" value="Phosphonate-bd"/>
    <property type="match status" value="1"/>
</dbReference>
<protein>
    <submittedName>
        <fullName evidence="2">Phosphate/phosphite/phosphonate ABC transporter substrate-binding protein</fullName>
    </submittedName>
</protein>
<evidence type="ECO:0000256" key="1">
    <source>
        <dbReference type="SAM" id="SignalP"/>
    </source>
</evidence>
<gene>
    <name evidence="2" type="ORF">PSQ40_06855</name>
</gene>
<dbReference type="Proteomes" id="UP001528673">
    <property type="component" value="Unassembled WGS sequence"/>
</dbReference>
<name>A0ABT5MW90_9BURK</name>
<sequence>MAERPVNRRLALTLTALSLLAPATAGWAQDTPAEPNTYRFSPVNQYGINLTAAYWNPIIAYVSDKSGVKLQLKIGRTSADTTAYVLAQEVEFVFSNHLFSPEREKLGWKVFGRRLTPPLHAQIVVPADSPITELSQLQGKDIAFPGPEALVAYKFPAAHLMSKKIEAKYLFGGNMDAAFVQLTSGKVAAVGTNSQLAEGYSRREGKKLRILWSSPPLYDLALMSAAGVPDKITKAVSQAFLGMHQDPKGRDILQKASEQVGLSAEAHFIASDGSEYSSYRDFYRTAPPSLR</sequence>
<accession>A0ABT5MW90</accession>
<dbReference type="PANTHER" id="PTHR35841:SF1">
    <property type="entry name" value="PHOSPHONATES-BINDING PERIPLASMIC PROTEIN"/>
    <property type="match status" value="1"/>
</dbReference>
<comment type="caution">
    <text evidence="2">The sequence shown here is derived from an EMBL/GenBank/DDBJ whole genome shotgun (WGS) entry which is preliminary data.</text>
</comment>
<organism evidence="2 3">
    <name type="scientific">Curvibacter cyanobacteriorum</name>
    <dbReference type="NCBI Taxonomy" id="3026422"/>
    <lineage>
        <taxon>Bacteria</taxon>
        <taxon>Pseudomonadati</taxon>
        <taxon>Pseudomonadota</taxon>
        <taxon>Betaproteobacteria</taxon>
        <taxon>Burkholderiales</taxon>
        <taxon>Comamonadaceae</taxon>
        <taxon>Curvibacter</taxon>
    </lineage>
</organism>